<evidence type="ECO:0000256" key="5">
    <source>
        <dbReference type="ARBA" id="ARBA00023163"/>
    </source>
</evidence>
<keyword evidence="1" id="KW-0479">Metal-binding</keyword>
<evidence type="ECO:0000256" key="6">
    <source>
        <dbReference type="ARBA" id="ARBA00023242"/>
    </source>
</evidence>
<evidence type="ECO:0000256" key="3">
    <source>
        <dbReference type="ARBA" id="ARBA00023015"/>
    </source>
</evidence>
<dbReference type="GO" id="GO:0046872">
    <property type="term" value="F:metal ion binding"/>
    <property type="evidence" value="ECO:0007669"/>
    <property type="project" value="UniProtKB-KW"/>
</dbReference>
<keyword evidence="4" id="KW-0238">DNA-binding</keyword>
<keyword evidence="2" id="KW-0862">Zinc</keyword>
<reference evidence="8 9" key="1">
    <citation type="journal article" date="2018" name="IMA Fungus">
        <title>IMA Genome-F 9: Draft genome sequence of Annulohypoxylon stygium, Aspergillus mulundensis, Berkeleyomyces basicola (syn. Thielaviopsis basicola), Ceratocystis smalleyi, two Cercospora beticola strains, Coleophoma cylindrospora, Fusarium fracticaudum, Phialophora cf. hyalina, and Morchella septimelata.</title>
        <authorList>
            <person name="Wingfield B.D."/>
            <person name="Bills G.F."/>
            <person name="Dong Y."/>
            <person name="Huang W."/>
            <person name="Nel W.J."/>
            <person name="Swalarsk-Parry B.S."/>
            <person name="Vaghefi N."/>
            <person name="Wilken P.M."/>
            <person name="An Z."/>
            <person name="de Beer Z.W."/>
            <person name="De Vos L."/>
            <person name="Chen L."/>
            <person name="Duong T.A."/>
            <person name="Gao Y."/>
            <person name="Hammerbacher A."/>
            <person name="Kikkert J.R."/>
            <person name="Li Y."/>
            <person name="Li H."/>
            <person name="Li K."/>
            <person name="Li Q."/>
            <person name="Liu X."/>
            <person name="Ma X."/>
            <person name="Naidoo K."/>
            <person name="Pethybridge S.J."/>
            <person name="Sun J."/>
            <person name="Steenkamp E.T."/>
            <person name="van der Nest M.A."/>
            <person name="van Wyk S."/>
            <person name="Wingfield M.J."/>
            <person name="Xiong C."/>
            <person name="Yue Q."/>
            <person name="Zhang X."/>
        </authorList>
    </citation>
    <scope>NUCLEOTIDE SEQUENCE [LARGE SCALE GENOMIC DNA]</scope>
    <source>
        <strain evidence="8 9">BP5796</strain>
    </source>
</reference>
<keyword evidence="6" id="KW-0539">Nucleus</keyword>
<accession>A0A3D8SGD3</accession>
<evidence type="ECO:0000313" key="8">
    <source>
        <dbReference type="EMBL" id="RDW85407.1"/>
    </source>
</evidence>
<gene>
    <name evidence="8" type="ORF">BP5796_03732</name>
</gene>
<evidence type="ECO:0000313" key="9">
    <source>
        <dbReference type="Proteomes" id="UP000256328"/>
    </source>
</evidence>
<feature type="region of interest" description="Disordered" evidence="7">
    <location>
        <begin position="30"/>
        <end position="54"/>
    </location>
</feature>
<evidence type="ECO:0000256" key="7">
    <source>
        <dbReference type="SAM" id="MobiDB-lite"/>
    </source>
</evidence>
<protein>
    <recommendedName>
        <fullName evidence="10">Zn(2)-C6 fungal-type domain-containing protein</fullName>
    </recommendedName>
</protein>
<evidence type="ECO:0000256" key="1">
    <source>
        <dbReference type="ARBA" id="ARBA00022723"/>
    </source>
</evidence>
<dbReference type="PANTHER" id="PTHR36206">
    <property type="entry name" value="ASPERCRYPTIN BIOSYNTHESIS CLUSTER-SPECIFIC TRANSCRIPTION REGULATOR ATNN-RELATED"/>
    <property type="match status" value="1"/>
</dbReference>
<dbReference type="Proteomes" id="UP000256328">
    <property type="component" value="Unassembled WGS sequence"/>
</dbReference>
<comment type="caution">
    <text evidence="8">The sequence shown here is derived from an EMBL/GenBank/DDBJ whole genome shotgun (WGS) entry which is preliminary data.</text>
</comment>
<sequence length="545" mass="62509">MQVRRPPRPRCRRCIKFEVECDGYATPTYESPNLVDDPTGKTLQRRQGPDPLASSQLTTSLFDAEEHQYFHYFCNSTVAELSGFFENRFWGRLILQTCHHEPAVRKAVVAIAALGKTKEEAQILAPGSPAPIDLSRAKKHHRFALRRYDAAVKLMRRELNHVGGHQIRRALVWSLLIYCFETYHGDHEIALEHAQAGLKLWLEWLEQQYPNLASSGRHQRNSSMPGLTPPAPCIVEDEIFQAFTRLDCEVMTYSDTRPQSSHLKLKSIGMADVRDMPPKFSTLREARKYWSLVESRAMHYIASSYERTDGPKQGHEPHFIFNSAEEIPENHLLEKDQLINDIHRWLAACEPILERASSDKESADRMGIIALIVHSKFRLVGLRVHVKPCREIAYDEHSDMLAQALELLRVGIDEWQQTNPQQSSRYTSDSGIVLNLFRCAMKCRVPKVRREAIALLKRVRCREGFWDSELCARAATWVVDTEEKGLQGDFVPLEWRISVTSLTCLMSCWEQESKKKQGTLEIKLAQAHCTSPLFSHTHEASKRNS</sequence>
<organism evidence="8 9">
    <name type="scientific">Coleophoma crateriformis</name>
    <dbReference type="NCBI Taxonomy" id="565419"/>
    <lineage>
        <taxon>Eukaryota</taxon>
        <taxon>Fungi</taxon>
        <taxon>Dikarya</taxon>
        <taxon>Ascomycota</taxon>
        <taxon>Pezizomycotina</taxon>
        <taxon>Leotiomycetes</taxon>
        <taxon>Helotiales</taxon>
        <taxon>Dermateaceae</taxon>
        <taxon>Coleophoma</taxon>
    </lineage>
</organism>
<keyword evidence="5" id="KW-0804">Transcription</keyword>
<name>A0A3D8SGD3_9HELO</name>
<keyword evidence="3" id="KW-0805">Transcription regulation</keyword>
<evidence type="ECO:0000256" key="4">
    <source>
        <dbReference type="ARBA" id="ARBA00023125"/>
    </source>
</evidence>
<dbReference type="Pfam" id="PF11951">
    <property type="entry name" value="Fungal_trans_2"/>
    <property type="match status" value="1"/>
</dbReference>
<keyword evidence="9" id="KW-1185">Reference proteome</keyword>
<dbReference type="InterPro" id="IPR052360">
    <property type="entry name" value="Transcr_Regulatory_Proteins"/>
</dbReference>
<dbReference type="EMBL" id="PDLN01000005">
    <property type="protein sequence ID" value="RDW85407.1"/>
    <property type="molecule type" value="Genomic_DNA"/>
</dbReference>
<proteinExistence type="predicted"/>
<evidence type="ECO:0008006" key="10">
    <source>
        <dbReference type="Google" id="ProtNLM"/>
    </source>
</evidence>
<dbReference type="OrthoDB" id="3172332at2759"/>
<evidence type="ECO:0000256" key="2">
    <source>
        <dbReference type="ARBA" id="ARBA00022833"/>
    </source>
</evidence>
<dbReference type="AlphaFoldDB" id="A0A3D8SGD3"/>
<dbReference type="PANTHER" id="PTHR36206:SF4">
    <property type="entry name" value="HYPOTHETICAL CONSERVED PROTEIN (EUROFUNG)-RELATED"/>
    <property type="match status" value="1"/>
</dbReference>
<dbReference type="InterPro" id="IPR021858">
    <property type="entry name" value="Fun_TF"/>
</dbReference>
<dbReference type="GO" id="GO:0003677">
    <property type="term" value="F:DNA binding"/>
    <property type="evidence" value="ECO:0007669"/>
    <property type="project" value="UniProtKB-KW"/>
</dbReference>